<accession>A0A6C0EPY1</accession>
<dbReference type="Pfam" id="PF19059">
    <property type="entry name" value="DUF5755"/>
    <property type="match status" value="1"/>
</dbReference>
<evidence type="ECO:0000313" key="1">
    <source>
        <dbReference type="EMBL" id="QHT30772.1"/>
    </source>
</evidence>
<reference evidence="1" key="1">
    <citation type="journal article" date="2020" name="Nature">
        <title>Giant virus diversity and host interactions through global metagenomics.</title>
        <authorList>
            <person name="Schulz F."/>
            <person name="Roux S."/>
            <person name="Paez-Espino D."/>
            <person name="Jungbluth S."/>
            <person name="Walsh D.A."/>
            <person name="Denef V.J."/>
            <person name="McMahon K.D."/>
            <person name="Konstantinidis K.T."/>
            <person name="Eloe-Fadrosh E.A."/>
            <person name="Kyrpides N.C."/>
            <person name="Woyke T."/>
        </authorList>
    </citation>
    <scope>NUCLEOTIDE SEQUENCE</scope>
    <source>
        <strain evidence="1">GVMAG-M-3300009151-50</strain>
    </source>
</reference>
<dbReference type="InterPro" id="IPR043929">
    <property type="entry name" value="DUF5755"/>
</dbReference>
<protein>
    <submittedName>
        <fullName evidence="1">Uncharacterized protein</fullName>
    </submittedName>
</protein>
<sequence length="156" mass="17134">MVKKNSELLLIGVIVVGILAVVFMSRGGSTVVIQDNPVKFSSTRKHPFDVFSDPYAPPERENPYLFGRDSSYQQVGILDKMGSMLPLFGRPSINSSNRWEYYTMKDGLKLPISMGGKPCNSDTGCGEMLSGNGDGVDVLGIGAMKSFIYDTKQLRR</sequence>
<dbReference type="EMBL" id="MN738912">
    <property type="protein sequence ID" value="QHT30772.1"/>
    <property type="molecule type" value="Genomic_DNA"/>
</dbReference>
<name>A0A6C0EPY1_9ZZZZ</name>
<organism evidence="1">
    <name type="scientific">viral metagenome</name>
    <dbReference type="NCBI Taxonomy" id="1070528"/>
    <lineage>
        <taxon>unclassified sequences</taxon>
        <taxon>metagenomes</taxon>
        <taxon>organismal metagenomes</taxon>
    </lineage>
</organism>
<proteinExistence type="predicted"/>
<dbReference type="AlphaFoldDB" id="A0A6C0EPY1"/>